<evidence type="ECO:0000256" key="6">
    <source>
        <dbReference type="ARBA" id="ARBA00023235"/>
    </source>
</evidence>
<evidence type="ECO:0000256" key="8">
    <source>
        <dbReference type="HAMAP-Rule" id="MF_00197"/>
    </source>
</evidence>
<proteinExistence type="inferred from homology"/>
<keyword evidence="11" id="KW-1185">Reference proteome</keyword>
<feature type="binding site" evidence="8">
    <location>
        <position position="13"/>
    </location>
    <ligand>
        <name>substrate</name>
    </ligand>
</feature>
<organism evidence="10 11">
    <name type="scientific">Enterococcus columbae DSM 7374 = ATCC 51263</name>
    <dbReference type="NCBI Taxonomy" id="1121865"/>
    <lineage>
        <taxon>Bacteria</taxon>
        <taxon>Bacillati</taxon>
        <taxon>Bacillota</taxon>
        <taxon>Bacilli</taxon>
        <taxon>Lactobacillales</taxon>
        <taxon>Enterococcaceae</taxon>
        <taxon>Enterococcus</taxon>
    </lineage>
</organism>
<feature type="binding site" evidence="8">
    <location>
        <begin position="77"/>
        <end position="78"/>
    </location>
    <ligand>
        <name>substrate</name>
    </ligand>
</feature>
<dbReference type="PROSITE" id="PS01326">
    <property type="entry name" value="DAP_EPIMERASE"/>
    <property type="match status" value="1"/>
</dbReference>
<comment type="caution">
    <text evidence="10">The sequence shown here is derived from an EMBL/GenBank/DDBJ whole genome shotgun (WGS) entry which is preliminary data.</text>
</comment>
<comment type="subcellular location">
    <subcellularLocation>
        <location evidence="8">Cytoplasm</location>
    </subcellularLocation>
</comment>
<dbReference type="GO" id="GO:0005829">
    <property type="term" value="C:cytosol"/>
    <property type="evidence" value="ECO:0007669"/>
    <property type="project" value="TreeGrafter"/>
</dbReference>
<dbReference type="Gene3D" id="3.10.310.10">
    <property type="entry name" value="Diaminopimelate Epimerase, Chain A, domain 1"/>
    <property type="match status" value="2"/>
</dbReference>
<comment type="similarity">
    <text evidence="2 8">Belongs to the diaminopimelate epimerase family.</text>
</comment>
<dbReference type="EC" id="5.1.1.7" evidence="3 8"/>
<evidence type="ECO:0000256" key="3">
    <source>
        <dbReference type="ARBA" id="ARBA00013080"/>
    </source>
</evidence>
<evidence type="ECO:0000256" key="1">
    <source>
        <dbReference type="ARBA" id="ARBA00005196"/>
    </source>
</evidence>
<name>S0KAU7_9ENTE</name>
<dbReference type="GO" id="GO:0009089">
    <property type="term" value="P:lysine biosynthetic process via diaminopimelate"/>
    <property type="evidence" value="ECO:0007669"/>
    <property type="project" value="UniProtKB-UniRule"/>
</dbReference>
<comment type="catalytic activity">
    <reaction evidence="7 8">
        <text>(2S,6S)-2,6-diaminopimelate = meso-2,6-diaminopimelate</text>
        <dbReference type="Rhea" id="RHEA:15393"/>
        <dbReference type="ChEBI" id="CHEBI:57609"/>
        <dbReference type="ChEBI" id="CHEBI:57791"/>
        <dbReference type="EC" id="5.1.1.7"/>
    </reaction>
</comment>
<dbReference type="AlphaFoldDB" id="S0KAU7"/>
<dbReference type="PANTHER" id="PTHR31689:SF0">
    <property type="entry name" value="DIAMINOPIMELATE EPIMERASE"/>
    <property type="match status" value="1"/>
</dbReference>
<protein>
    <recommendedName>
        <fullName evidence="3 8">Diaminopimelate epimerase</fullName>
        <shortName evidence="8">DAP epimerase</shortName>
        <ecNumber evidence="3 8">5.1.1.7</ecNumber>
    </recommendedName>
    <alternativeName>
        <fullName evidence="8">PLP-independent amino acid racemase</fullName>
    </alternativeName>
</protein>
<dbReference type="Pfam" id="PF01678">
    <property type="entry name" value="DAP_epimerase"/>
    <property type="match status" value="2"/>
</dbReference>
<feature type="binding site" evidence="8">
    <location>
        <begin position="203"/>
        <end position="204"/>
    </location>
    <ligand>
        <name>substrate</name>
    </ligand>
</feature>
<feature type="active site" evidence="9">
    <location>
        <position position="76"/>
    </location>
</feature>
<keyword evidence="4 8" id="KW-0028">Amino-acid biosynthesis</keyword>
<dbReference type="PATRIC" id="fig|1121865.3.peg.1067"/>
<dbReference type="EMBL" id="ASWJ01000008">
    <property type="protein sequence ID" value="EOW80541.1"/>
    <property type="molecule type" value="Genomic_DNA"/>
</dbReference>
<feature type="site" description="Could be important to modulate the pK values of the two catalytic cysteine residues" evidence="8">
    <location>
        <position position="203"/>
    </location>
</feature>
<dbReference type="STRING" id="1121865.OMW_01098"/>
<feature type="site" description="Could be important to modulate the pK values of the two catalytic cysteine residues" evidence="8">
    <location>
        <position position="151"/>
    </location>
</feature>
<dbReference type="UniPathway" id="UPA00034">
    <property type="reaction ID" value="UER00025"/>
</dbReference>
<dbReference type="RefSeq" id="WP_016183240.1">
    <property type="nucleotide sequence ID" value="NZ_JXKI01000001.1"/>
</dbReference>
<evidence type="ECO:0000256" key="9">
    <source>
        <dbReference type="PROSITE-ProRule" id="PRU10125"/>
    </source>
</evidence>
<evidence type="ECO:0000313" key="10">
    <source>
        <dbReference type="EMBL" id="EOW80541.1"/>
    </source>
</evidence>
<evidence type="ECO:0000313" key="11">
    <source>
        <dbReference type="Proteomes" id="UP000014113"/>
    </source>
</evidence>
<dbReference type="InterPro" id="IPR001653">
    <property type="entry name" value="DAP_epimerase_DapF"/>
</dbReference>
<sequence>MMIPFFKMQGTGNDFIVINNLQLQLSKPQLSQLAKQICQRKISVGSDALMAVDQAHEGGDFRMIFFNADGTEAEMCGNGARCIARYAYENQLAKEEMVIETVAGKVYARRIDQRCYEVQLNEPTNAQFDLSFENFAGKIDYVELGNPGIPHLVVHYENLANTDLATIKPLAEKLRHWSLLPKGANVNFYDFLDNQEVIVRTFERGVEDFTLACGTGSGSTAYLLKQLKQVSEPKVKINVLGGQLTIRVEENQLYLIGDTNIIAKGEIWDEDLAAIFSK</sequence>
<feature type="active site" description="Proton donor" evidence="8">
    <location>
        <position position="76"/>
    </location>
</feature>
<feature type="binding site" evidence="8">
    <location>
        <position position="67"/>
    </location>
    <ligand>
        <name>substrate</name>
    </ligand>
</feature>
<evidence type="ECO:0000256" key="7">
    <source>
        <dbReference type="ARBA" id="ARBA00051712"/>
    </source>
</evidence>
<comment type="caution">
    <text evidence="8">Lacks conserved residue(s) required for the propagation of feature annotation.</text>
</comment>
<keyword evidence="8" id="KW-0963">Cytoplasm</keyword>
<evidence type="ECO:0000256" key="4">
    <source>
        <dbReference type="ARBA" id="ARBA00022605"/>
    </source>
</evidence>
<evidence type="ECO:0000256" key="2">
    <source>
        <dbReference type="ARBA" id="ARBA00010219"/>
    </source>
</evidence>
<dbReference type="eggNOG" id="COG0253">
    <property type="taxonomic scope" value="Bacteria"/>
</dbReference>
<dbReference type="NCBIfam" id="TIGR00652">
    <property type="entry name" value="DapF"/>
    <property type="match status" value="1"/>
</dbReference>
<keyword evidence="5 8" id="KW-0457">Lysine biosynthesis</keyword>
<keyword evidence="6 8" id="KW-0413">Isomerase</keyword>
<comment type="subunit">
    <text evidence="8">Homodimer.</text>
</comment>
<dbReference type="SUPFAM" id="SSF54506">
    <property type="entry name" value="Diaminopimelate epimerase-like"/>
    <property type="match status" value="2"/>
</dbReference>
<feature type="active site" description="Proton acceptor" evidence="8">
    <location>
        <position position="213"/>
    </location>
</feature>
<feature type="binding site" evidence="8">
    <location>
        <position position="185"/>
    </location>
    <ligand>
        <name>substrate</name>
    </ligand>
</feature>
<dbReference type="GO" id="GO:0008837">
    <property type="term" value="F:diaminopimelate epimerase activity"/>
    <property type="evidence" value="ECO:0007669"/>
    <property type="project" value="UniProtKB-UniRule"/>
</dbReference>
<accession>S0KAU7</accession>
<comment type="function">
    <text evidence="8">Catalyzes the stereoinversion of LL-2,6-diaminopimelate (L,L-DAP) to meso-diaminopimelate (meso-DAP), a precursor of L-lysine and an essential component of the bacterial peptidoglycan.</text>
</comment>
<dbReference type="Proteomes" id="UP000014113">
    <property type="component" value="Unassembled WGS sequence"/>
</dbReference>
<gene>
    <name evidence="8" type="primary">dapF</name>
    <name evidence="10" type="ORF">I568_01718</name>
</gene>
<dbReference type="HAMAP" id="MF_00197">
    <property type="entry name" value="DAP_epimerase"/>
    <property type="match status" value="1"/>
</dbReference>
<dbReference type="OrthoDB" id="9805408at2"/>
<dbReference type="PANTHER" id="PTHR31689">
    <property type="entry name" value="DIAMINOPIMELATE EPIMERASE, CHLOROPLASTIC"/>
    <property type="match status" value="1"/>
</dbReference>
<reference evidence="10 11" key="1">
    <citation type="submission" date="2013-03" db="EMBL/GenBank/DDBJ databases">
        <title>The Genome Sequence of Enterococcus columbae ATCC_51263 (PacBio/Illumina hybrid assembly).</title>
        <authorList>
            <consortium name="The Broad Institute Genomics Platform"/>
            <consortium name="The Broad Institute Genome Sequencing Center for Infectious Disease"/>
            <person name="Earl A."/>
            <person name="Russ C."/>
            <person name="Gilmore M."/>
            <person name="Surin D."/>
            <person name="Walker B."/>
            <person name="Young S."/>
            <person name="Zeng Q."/>
            <person name="Gargeya S."/>
            <person name="Fitzgerald M."/>
            <person name="Haas B."/>
            <person name="Abouelleil A."/>
            <person name="Allen A.W."/>
            <person name="Alvarado L."/>
            <person name="Arachchi H.M."/>
            <person name="Berlin A.M."/>
            <person name="Chapman S.B."/>
            <person name="Gainer-Dewar J."/>
            <person name="Goldberg J."/>
            <person name="Griggs A."/>
            <person name="Gujja S."/>
            <person name="Hansen M."/>
            <person name="Howarth C."/>
            <person name="Imamovic A."/>
            <person name="Ireland A."/>
            <person name="Larimer J."/>
            <person name="McCowan C."/>
            <person name="Murphy C."/>
            <person name="Pearson M."/>
            <person name="Poon T.W."/>
            <person name="Priest M."/>
            <person name="Roberts A."/>
            <person name="Saif S."/>
            <person name="Shea T."/>
            <person name="Sisk P."/>
            <person name="Sykes S."/>
            <person name="Wortman J."/>
            <person name="Nusbaum C."/>
            <person name="Birren B."/>
        </authorList>
    </citation>
    <scope>NUCLEOTIDE SEQUENCE [LARGE SCALE GENOMIC DNA]</scope>
    <source>
        <strain evidence="10 11">ATCC 51263</strain>
    </source>
</reference>
<feature type="binding site" evidence="8">
    <location>
        <begin position="214"/>
        <end position="215"/>
    </location>
    <ligand>
        <name>substrate</name>
    </ligand>
</feature>
<evidence type="ECO:0000256" key="5">
    <source>
        <dbReference type="ARBA" id="ARBA00023154"/>
    </source>
</evidence>
<comment type="pathway">
    <text evidence="1 8">Amino-acid biosynthesis; L-lysine biosynthesis via DAP pathway; DL-2,6-diaminopimelate from LL-2,6-diaminopimelate: step 1/1.</text>
</comment>
<dbReference type="InterPro" id="IPR018510">
    <property type="entry name" value="DAP_epimerase_AS"/>
</dbReference>